<dbReference type="AlphaFoldDB" id="A0AAN6YAG4"/>
<feature type="compositionally biased region" description="Polar residues" evidence="1">
    <location>
        <begin position="353"/>
        <end position="372"/>
    </location>
</feature>
<reference evidence="2" key="2">
    <citation type="submission" date="2023-05" db="EMBL/GenBank/DDBJ databases">
        <authorList>
            <consortium name="Lawrence Berkeley National Laboratory"/>
            <person name="Steindorff A."/>
            <person name="Hensen N."/>
            <person name="Bonometti L."/>
            <person name="Westerberg I."/>
            <person name="Brannstrom I.O."/>
            <person name="Guillou S."/>
            <person name="Cros-Aarteil S."/>
            <person name="Calhoun S."/>
            <person name="Haridas S."/>
            <person name="Kuo A."/>
            <person name="Mondo S."/>
            <person name="Pangilinan J."/>
            <person name="Riley R."/>
            <person name="Labutti K."/>
            <person name="Andreopoulos B."/>
            <person name="Lipzen A."/>
            <person name="Chen C."/>
            <person name="Yanf M."/>
            <person name="Daum C."/>
            <person name="Ng V."/>
            <person name="Clum A."/>
            <person name="Ohm R."/>
            <person name="Martin F."/>
            <person name="Silar P."/>
            <person name="Natvig D."/>
            <person name="Lalanne C."/>
            <person name="Gautier V."/>
            <person name="Ament-Velasquez S.L."/>
            <person name="Kruys A."/>
            <person name="Hutchinson M.I."/>
            <person name="Powell A.J."/>
            <person name="Barry K."/>
            <person name="Miller A.N."/>
            <person name="Grigoriev I.V."/>
            <person name="Debuchy R."/>
            <person name="Gladieux P."/>
            <person name="Thoren M.H."/>
            <person name="Johannesson H."/>
        </authorList>
    </citation>
    <scope>NUCLEOTIDE SEQUENCE</scope>
    <source>
        <strain evidence="2">PSN293</strain>
    </source>
</reference>
<evidence type="ECO:0000313" key="3">
    <source>
        <dbReference type="Proteomes" id="UP001301769"/>
    </source>
</evidence>
<feature type="region of interest" description="Disordered" evidence="1">
    <location>
        <begin position="132"/>
        <end position="431"/>
    </location>
</feature>
<dbReference type="EMBL" id="MU858085">
    <property type="protein sequence ID" value="KAK4215023.1"/>
    <property type="molecule type" value="Genomic_DNA"/>
</dbReference>
<name>A0AAN6YAG4_9PEZI</name>
<keyword evidence="3" id="KW-1185">Reference proteome</keyword>
<evidence type="ECO:0000256" key="1">
    <source>
        <dbReference type="SAM" id="MobiDB-lite"/>
    </source>
</evidence>
<feature type="compositionally biased region" description="Polar residues" evidence="1">
    <location>
        <begin position="270"/>
        <end position="280"/>
    </location>
</feature>
<feature type="compositionally biased region" description="Polar residues" evidence="1">
    <location>
        <begin position="295"/>
        <end position="313"/>
    </location>
</feature>
<gene>
    <name evidence="2" type="ORF">QBC37DRAFT_139599</name>
</gene>
<comment type="caution">
    <text evidence="2">The sequence shown here is derived from an EMBL/GenBank/DDBJ whole genome shotgun (WGS) entry which is preliminary data.</text>
</comment>
<reference evidence="2" key="1">
    <citation type="journal article" date="2023" name="Mol. Phylogenet. Evol.">
        <title>Genome-scale phylogeny and comparative genomics of the fungal order Sordariales.</title>
        <authorList>
            <person name="Hensen N."/>
            <person name="Bonometti L."/>
            <person name="Westerberg I."/>
            <person name="Brannstrom I.O."/>
            <person name="Guillou S."/>
            <person name="Cros-Aarteil S."/>
            <person name="Calhoun S."/>
            <person name="Haridas S."/>
            <person name="Kuo A."/>
            <person name="Mondo S."/>
            <person name="Pangilinan J."/>
            <person name="Riley R."/>
            <person name="LaButti K."/>
            <person name="Andreopoulos B."/>
            <person name="Lipzen A."/>
            <person name="Chen C."/>
            <person name="Yan M."/>
            <person name="Daum C."/>
            <person name="Ng V."/>
            <person name="Clum A."/>
            <person name="Steindorff A."/>
            <person name="Ohm R.A."/>
            <person name="Martin F."/>
            <person name="Silar P."/>
            <person name="Natvig D.O."/>
            <person name="Lalanne C."/>
            <person name="Gautier V."/>
            <person name="Ament-Velasquez S.L."/>
            <person name="Kruys A."/>
            <person name="Hutchinson M.I."/>
            <person name="Powell A.J."/>
            <person name="Barry K."/>
            <person name="Miller A.N."/>
            <person name="Grigoriev I.V."/>
            <person name="Debuchy R."/>
            <person name="Gladieux P."/>
            <person name="Hiltunen Thoren M."/>
            <person name="Johannesson H."/>
        </authorList>
    </citation>
    <scope>NUCLEOTIDE SEQUENCE</scope>
    <source>
        <strain evidence="2">PSN293</strain>
    </source>
</reference>
<proteinExistence type="predicted"/>
<protein>
    <submittedName>
        <fullName evidence="2">Uncharacterized protein</fullName>
    </submittedName>
</protein>
<accession>A0AAN6YAG4</accession>
<organism evidence="2 3">
    <name type="scientific">Rhypophila decipiens</name>
    <dbReference type="NCBI Taxonomy" id="261697"/>
    <lineage>
        <taxon>Eukaryota</taxon>
        <taxon>Fungi</taxon>
        <taxon>Dikarya</taxon>
        <taxon>Ascomycota</taxon>
        <taxon>Pezizomycotina</taxon>
        <taxon>Sordariomycetes</taxon>
        <taxon>Sordariomycetidae</taxon>
        <taxon>Sordariales</taxon>
        <taxon>Naviculisporaceae</taxon>
        <taxon>Rhypophila</taxon>
    </lineage>
</organism>
<dbReference type="Proteomes" id="UP001301769">
    <property type="component" value="Unassembled WGS sequence"/>
</dbReference>
<feature type="region of interest" description="Disordered" evidence="1">
    <location>
        <begin position="60"/>
        <end position="98"/>
    </location>
</feature>
<evidence type="ECO:0000313" key="2">
    <source>
        <dbReference type="EMBL" id="KAK4215023.1"/>
    </source>
</evidence>
<feature type="compositionally biased region" description="Polar residues" evidence="1">
    <location>
        <begin position="78"/>
        <end position="88"/>
    </location>
</feature>
<sequence length="455" mass="49872">MIRLRPTVISLTMGEVKELERRRLFKRHLEKSMNIDPSHWRQDRVPEEPTPAQFTAVSTKADPEALSYGPEGLPRATSPASSVSSVNDEISGDEGLLPLRRSRRIQARHQVDTEAEERRSQLEANISGVQRRLQAIRLDPPPDSPVNDDFEEPRRPNLPVSATRDPRHPPNNNDGGFVDRGQLTVPAARAPRDPPNNQDGGFVDRGQPHEQGLSGSSWMIIDEPSSGPSTPFHATVRAPRDPPNNHDGGFVDSGQPHEQGPSGPALTMNDKPSSRPSTEFNPAAPSFQPRRPDQASASRTQPQSDGAQDTTTHGPRPRHREMISDSRPPASVPRPSSPGSPSSPTLPPLTPSRFQIYNDSLPASSQPQTPQNLPEARHRSRMREFWTAPAGASSSRVAPIRTPATNRVRRLRGHRSPPGLQAPEGFMGLYGGTENIDDSVLFEQASRAWDSEAGP</sequence>